<dbReference type="Proteomes" id="UP001589691">
    <property type="component" value="Unassembled WGS sequence"/>
</dbReference>
<protein>
    <submittedName>
        <fullName evidence="1">Uncharacterized protein</fullName>
    </submittedName>
</protein>
<gene>
    <name evidence="1" type="ORF">ACFFLI_11110</name>
</gene>
<dbReference type="RefSeq" id="WP_137642643.1">
    <property type="nucleotide sequence ID" value="NZ_BJEA01000010.1"/>
</dbReference>
<keyword evidence="2" id="KW-1185">Reference proteome</keyword>
<proteinExistence type="predicted"/>
<evidence type="ECO:0000313" key="2">
    <source>
        <dbReference type="Proteomes" id="UP001589691"/>
    </source>
</evidence>
<organism evidence="1 2">
    <name type="scientific">Lactiplantibacillus modestisalitolerans</name>
    <dbReference type="NCBI Taxonomy" id="1457219"/>
    <lineage>
        <taxon>Bacteria</taxon>
        <taxon>Bacillati</taxon>
        <taxon>Bacillota</taxon>
        <taxon>Bacilli</taxon>
        <taxon>Lactobacillales</taxon>
        <taxon>Lactobacillaceae</taxon>
        <taxon>Lactiplantibacillus</taxon>
    </lineage>
</organism>
<sequence>MLAMKLPPVTLAQETVVVNGELSYQLQLTRHYFGKHPLELKITAATLLGCFTVNQESFDDLALARATFDAYLNDLVQK</sequence>
<name>A0ABV5WWY4_9LACO</name>
<evidence type="ECO:0000313" key="1">
    <source>
        <dbReference type="EMBL" id="MFB9770412.1"/>
    </source>
</evidence>
<accession>A0ABV5WWY4</accession>
<reference evidence="1 2" key="1">
    <citation type="submission" date="2024-09" db="EMBL/GenBank/DDBJ databases">
        <authorList>
            <person name="Sun Q."/>
            <person name="Mori K."/>
        </authorList>
    </citation>
    <scope>NUCLEOTIDE SEQUENCE [LARGE SCALE GENOMIC DNA]</scope>
    <source>
        <strain evidence="1 2">TBRC 4576</strain>
    </source>
</reference>
<comment type="caution">
    <text evidence="1">The sequence shown here is derived from an EMBL/GenBank/DDBJ whole genome shotgun (WGS) entry which is preliminary data.</text>
</comment>
<dbReference type="EMBL" id="JBHLZY010000025">
    <property type="protein sequence ID" value="MFB9770412.1"/>
    <property type="molecule type" value="Genomic_DNA"/>
</dbReference>